<dbReference type="SUPFAM" id="SSF48726">
    <property type="entry name" value="Immunoglobulin"/>
    <property type="match status" value="2"/>
</dbReference>
<dbReference type="InterPro" id="IPR036179">
    <property type="entry name" value="Ig-like_dom_sf"/>
</dbReference>
<evidence type="ECO:0000313" key="2">
    <source>
        <dbReference type="Ensembl" id="ENSZLMP00000016535.1"/>
    </source>
</evidence>
<dbReference type="Ensembl" id="ENSZLMT00000016992.1">
    <property type="protein sequence ID" value="ENSZLMP00000016535.1"/>
    <property type="gene ID" value="ENSZLMG00000011499.1"/>
</dbReference>
<dbReference type="Pfam" id="PF13927">
    <property type="entry name" value="Ig_3"/>
    <property type="match status" value="1"/>
</dbReference>
<dbReference type="InterPro" id="IPR007110">
    <property type="entry name" value="Ig-like_dom"/>
</dbReference>
<dbReference type="SMART" id="SM00409">
    <property type="entry name" value="IG"/>
    <property type="match status" value="2"/>
</dbReference>
<organism evidence="2 3">
    <name type="scientific">Zosterops lateralis melanops</name>
    <dbReference type="NCBI Taxonomy" id="1220523"/>
    <lineage>
        <taxon>Eukaryota</taxon>
        <taxon>Metazoa</taxon>
        <taxon>Chordata</taxon>
        <taxon>Craniata</taxon>
        <taxon>Vertebrata</taxon>
        <taxon>Euteleostomi</taxon>
        <taxon>Archelosauria</taxon>
        <taxon>Archosauria</taxon>
        <taxon>Dinosauria</taxon>
        <taxon>Saurischia</taxon>
        <taxon>Theropoda</taxon>
        <taxon>Coelurosauria</taxon>
        <taxon>Aves</taxon>
        <taxon>Neognathae</taxon>
        <taxon>Neoaves</taxon>
        <taxon>Telluraves</taxon>
        <taxon>Australaves</taxon>
        <taxon>Passeriformes</taxon>
        <taxon>Sylvioidea</taxon>
        <taxon>Zosteropidae</taxon>
        <taxon>Zosterops</taxon>
    </lineage>
</organism>
<dbReference type="Gene3D" id="2.60.40.10">
    <property type="entry name" value="Immunoglobulins"/>
    <property type="match status" value="2"/>
</dbReference>
<dbReference type="AlphaFoldDB" id="A0A8D2QTX8"/>
<dbReference type="PANTHER" id="PTHR46013:SF4">
    <property type="entry name" value="B-CELL RECEPTOR CD22-RELATED"/>
    <property type="match status" value="1"/>
</dbReference>
<dbReference type="Proteomes" id="UP000694401">
    <property type="component" value="Unassembled WGS sequence"/>
</dbReference>
<feature type="domain" description="Ig-like" evidence="1">
    <location>
        <begin position="100"/>
        <end position="185"/>
    </location>
</feature>
<reference evidence="2" key="1">
    <citation type="submission" date="2025-08" db="UniProtKB">
        <authorList>
            <consortium name="Ensembl"/>
        </authorList>
    </citation>
    <scope>IDENTIFICATION</scope>
</reference>
<proteinExistence type="predicted"/>
<dbReference type="PROSITE" id="PS50835">
    <property type="entry name" value="IG_LIKE"/>
    <property type="match status" value="2"/>
</dbReference>
<feature type="domain" description="Ig-like" evidence="1">
    <location>
        <begin position="16"/>
        <end position="90"/>
    </location>
</feature>
<dbReference type="CDD" id="cd00096">
    <property type="entry name" value="Ig"/>
    <property type="match status" value="2"/>
</dbReference>
<dbReference type="InterPro" id="IPR003599">
    <property type="entry name" value="Ig_sub"/>
</dbReference>
<dbReference type="InterPro" id="IPR003598">
    <property type="entry name" value="Ig_sub2"/>
</dbReference>
<dbReference type="InterPro" id="IPR013783">
    <property type="entry name" value="Ig-like_fold"/>
</dbReference>
<accession>A0A8D2QTX8</accession>
<keyword evidence="3" id="KW-1185">Reference proteome</keyword>
<sequence>MSPHHCSSPPPYFPIPHWVVLPVPEGQVAPGDCLVLSCAMATGTGPLTFTWHQGRQLDSGPHLELRHIGDNDSGHYHCRVSDGDSVARVSSYLCLSTGVPLSGVSLWAQPPGGQVALGDRLVLNCEVATGTGPLSFSWHWGGSGAPLGTGPRLELQHVGDNDSGYYQCRVSNGDSEAESVPLNVTVLGECHPRAGGDPTHSIPIPPHQVPALSLPLWAQPLSPSPGCMMGRRWPRVPSWSLGMLMLDIQAPTSAWPPTSWDRMGTACSGHSALRVTRLFRTPGVEGDIAVSPCIPSVAVNVGRTLLFLVLLLAVIGGCHCWHHRGG</sequence>
<dbReference type="SMART" id="SM00408">
    <property type="entry name" value="IGc2"/>
    <property type="match status" value="2"/>
</dbReference>
<dbReference type="PANTHER" id="PTHR46013">
    <property type="entry name" value="VASCULAR CELL ADHESION MOLECULE 1"/>
    <property type="match status" value="1"/>
</dbReference>
<evidence type="ECO:0000313" key="3">
    <source>
        <dbReference type="Proteomes" id="UP000694401"/>
    </source>
</evidence>
<protein>
    <recommendedName>
        <fullName evidence="1">Ig-like domain-containing protein</fullName>
    </recommendedName>
</protein>
<reference evidence="2" key="2">
    <citation type="submission" date="2025-09" db="UniProtKB">
        <authorList>
            <consortium name="Ensembl"/>
        </authorList>
    </citation>
    <scope>IDENTIFICATION</scope>
</reference>
<name>A0A8D2QTX8_ZOSLA</name>
<evidence type="ECO:0000259" key="1">
    <source>
        <dbReference type="PROSITE" id="PS50835"/>
    </source>
</evidence>